<reference evidence="9" key="1">
    <citation type="journal article" date="2019" name="Int. J. Syst. Evol. Microbiol.">
        <title>The Global Catalogue of Microorganisms (GCM) 10K type strain sequencing project: providing services to taxonomists for standard genome sequencing and annotation.</title>
        <authorList>
            <consortium name="The Broad Institute Genomics Platform"/>
            <consortium name="The Broad Institute Genome Sequencing Center for Infectious Disease"/>
            <person name="Wu L."/>
            <person name="Ma J."/>
        </authorList>
    </citation>
    <scope>NUCLEOTIDE SEQUENCE [LARGE SCALE GENOMIC DNA]</scope>
    <source>
        <strain evidence="9">CGMCC 4.7241</strain>
    </source>
</reference>
<dbReference type="SMART" id="SM00862">
    <property type="entry name" value="Trans_reg_C"/>
    <property type="match status" value="1"/>
</dbReference>
<dbReference type="PRINTS" id="PR00364">
    <property type="entry name" value="DISEASERSIST"/>
</dbReference>
<keyword evidence="3 6" id="KW-0238">DNA-binding</keyword>
<evidence type="ECO:0000313" key="9">
    <source>
        <dbReference type="Proteomes" id="UP001595699"/>
    </source>
</evidence>
<dbReference type="SUPFAM" id="SSF46894">
    <property type="entry name" value="C-terminal effector domain of the bipartite response regulators"/>
    <property type="match status" value="1"/>
</dbReference>
<dbReference type="Gene3D" id="1.25.40.10">
    <property type="entry name" value="Tetratricopeptide repeat domain"/>
    <property type="match status" value="2"/>
</dbReference>
<dbReference type="InterPro" id="IPR051677">
    <property type="entry name" value="AfsR-DnrI-RedD_regulator"/>
</dbReference>
<keyword evidence="9" id="KW-1185">Reference proteome</keyword>
<protein>
    <submittedName>
        <fullName evidence="8">BTAD domain-containing putative transcriptional regulator</fullName>
    </submittedName>
</protein>
<dbReference type="CDD" id="cd15831">
    <property type="entry name" value="BTAD"/>
    <property type="match status" value="1"/>
</dbReference>
<dbReference type="SMART" id="SM00028">
    <property type="entry name" value="TPR"/>
    <property type="match status" value="6"/>
</dbReference>
<dbReference type="InterPro" id="IPR011990">
    <property type="entry name" value="TPR-like_helical_dom_sf"/>
</dbReference>
<evidence type="ECO:0000256" key="6">
    <source>
        <dbReference type="PROSITE-ProRule" id="PRU01091"/>
    </source>
</evidence>
<dbReference type="Pfam" id="PF03704">
    <property type="entry name" value="BTAD"/>
    <property type="match status" value="1"/>
</dbReference>
<dbReference type="InterPro" id="IPR041617">
    <property type="entry name" value="TPR_MalT"/>
</dbReference>
<dbReference type="SUPFAM" id="SSF52540">
    <property type="entry name" value="P-loop containing nucleoside triphosphate hydrolases"/>
    <property type="match status" value="1"/>
</dbReference>
<dbReference type="InterPro" id="IPR036388">
    <property type="entry name" value="WH-like_DNA-bd_sf"/>
</dbReference>
<evidence type="ECO:0000259" key="7">
    <source>
        <dbReference type="PROSITE" id="PS51755"/>
    </source>
</evidence>
<dbReference type="Gene3D" id="1.10.10.10">
    <property type="entry name" value="Winged helix-like DNA-binding domain superfamily/Winged helix DNA-binding domain"/>
    <property type="match status" value="1"/>
</dbReference>
<dbReference type="Gene3D" id="3.40.50.300">
    <property type="entry name" value="P-loop containing nucleotide triphosphate hydrolases"/>
    <property type="match status" value="1"/>
</dbReference>
<dbReference type="InterPro" id="IPR019734">
    <property type="entry name" value="TPR_rpt"/>
</dbReference>
<dbReference type="Pfam" id="PF17874">
    <property type="entry name" value="TPR_MalT"/>
    <property type="match status" value="1"/>
</dbReference>
<evidence type="ECO:0000256" key="2">
    <source>
        <dbReference type="ARBA" id="ARBA00023015"/>
    </source>
</evidence>
<feature type="repeat" description="TPR" evidence="5">
    <location>
        <begin position="776"/>
        <end position="809"/>
    </location>
</feature>
<accession>A0ABV7YFW3</accession>
<feature type="domain" description="OmpR/PhoB-type" evidence="7">
    <location>
        <begin position="1"/>
        <end position="96"/>
    </location>
</feature>
<dbReference type="InterPro" id="IPR016032">
    <property type="entry name" value="Sig_transdc_resp-reg_C-effctor"/>
</dbReference>
<dbReference type="PANTHER" id="PTHR35807">
    <property type="entry name" value="TRANSCRIPTIONAL REGULATOR REDD-RELATED"/>
    <property type="match status" value="1"/>
</dbReference>
<evidence type="ECO:0000256" key="5">
    <source>
        <dbReference type="PROSITE-ProRule" id="PRU00339"/>
    </source>
</evidence>
<proteinExistence type="inferred from homology"/>
<dbReference type="Proteomes" id="UP001595699">
    <property type="component" value="Unassembled WGS sequence"/>
</dbReference>
<dbReference type="PANTHER" id="PTHR35807:SF1">
    <property type="entry name" value="TRANSCRIPTIONAL REGULATOR REDD"/>
    <property type="match status" value="1"/>
</dbReference>
<comment type="similarity">
    <text evidence="1">Belongs to the AfsR/DnrI/RedD regulatory family.</text>
</comment>
<comment type="caution">
    <text evidence="8">The sequence shown here is derived from an EMBL/GenBank/DDBJ whole genome shotgun (WGS) entry which is preliminary data.</text>
</comment>
<dbReference type="Pfam" id="PF00486">
    <property type="entry name" value="Trans_reg_C"/>
    <property type="match status" value="1"/>
</dbReference>
<feature type="DNA-binding region" description="OmpR/PhoB-type" evidence="6">
    <location>
        <begin position="1"/>
        <end position="96"/>
    </location>
</feature>
<organism evidence="8 9">
    <name type="scientific">Tenggerimyces flavus</name>
    <dbReference type="NCBI Taxonomy" id="1708749"/>
    <lineage>
        <taxon>Bacteria</taxon>
        <taxon>Bacillati</taxon>
        <taxon>Actinomycetota</taxon>
        <taxon>Actinomycetes</taxon>
        <taxon>Propionibacteriales</taxon>
        <taxon>Nocardioidaceae</taxon>
        <taxon>Tenggerimyces</taxon>
    </lineage>
</organism>
<feature type="repeat" description="TPR" evidence="5">
    <location>
        <begin position="736"/>
        <end position="769"/>
    </location>
</feature>
<keyword evidence="4" id="KW-0804">Transcription</keyword>
<dbReference type="InterPro" id="IPR001867">
    <property type="entry name" value="OmpR/PhoB-type_DNA-bd"/>
</dbReference>
<evidence type="ECO:0000256" key="3">
    <source>
        <dbReference type="ARBA" id="ARBA00023125"/>
    </source>
</evidence>
<dbReference type="PROSITE" id="PS50005">
    <property type="entry name" value="TPR"/>
    <property type="match status" value="2"/>
</dbReference>
<dbReference type="SUPFAM" id="SSF48452">
    <property type="entry name" value="TPR-like"/>
    <property type="match status" value="3"/>
</dbReference>
<evidence type="ECO:0000313" key="8">
    <source>
        <dbReference type="EMBL" id="MFC3763758.1"/>
    </source>
</evidence>
<name>A0ABV7YFW3_9ACTN</name>
<keyword evidence="2" id="KW-0805">Transcription regulation</keyword>
<evidence type="ECO:0000256" key="4">
    <source>
        <dbReference type="ARBA" id="ARBA00023163"/>
    </source>
</evidence>
<dbReference type="EMBL" id="JBHRZH010000020">
    <property type="protein sequence ID" value="MFC3763758.1"/>
    <property type="molecule type" value="Genomic_DNA"/>
</dbReference>
<dbReference type="PROSITE" id="PS51755">
    <property type="entry name" value="OMPR_PHOB"/>
    <property type="match status" value="1"/>
</dbReference>
<keyword evidence="5" id="KW-0802">TPR repeat</keyword>
<gene>
    <name evidence="8" type="ORF">ACFOUW_23165</name>
</gene>
<dbReference type="RefSeq" id="WP_205118628.1">
    <property type="nucleotide sequence ID" value="NZ_JAFBCM010000001.1"/>
</dbReference>
<dbReference type="InterPro" id="IPR005158">
    <property type="entry name" value="BTAD"/>
</dbReference>
<sequence>MEIRVLGPVQAWADGDEIDLGPRKRRHLLALLALELGRLVPLDRLVDLLWGTDPPAGARRVIFAHVSRLRHTLAAAGAERYGVEIATVDPGYALHADPDRVDVHRFHRLVRLAAAADAPKRRADTLRTALELWRGEPLAGIEHRDLAVGGLEDARLAAVEDRVDADLGSGRHQDLVEELASLHDAHPYRERLLRQLMLAHYRSGAPQAAVDSYERQRARLADQLGLDLGADVVRLREQIDHRSPDLDYAPDESTTSTDRPKVVPAQLPATVGGFVGRGDQLSLLDKAVHESAVVLVTGSAGVGKTALTVRWTHQVRPRFPDGQLFVDLRGYSGVPPMTPLAALAYLLPALGVDADEVPFELDEASALFRELLAERRTALVLDNAVSAEQVRPLLPDRPGTLVVVTSRDRLEGLEAERVRLDVLDEADSLELLARVIGRERVTTERAAAVRLAELCAQLPLALRIAAANLTDDPTRDLAGYVRELEAGNRLAALEVEGDEETAVRGAIDLSYGRLEAEARRMFRLFGVVPGPDLATDAAAALAGSTTEHVGALLAQLANAHLVDEHVPGRFSGHDLLRLYARERSAGEEPAAFQRLTDWYLGRVNAAADLLYPQLLRLPENTGGGAAFPDPIHALGWLDQERRNLVALVPEASDRAYLLSDALRGFFLHRRHAVDWIATAEAGRAAAAEAGNVRAQAAAELSIAQAHRAVNRYDEALEHDHRAELLAAEAGWREGESAAVGNLGNTYKLLGRLTEAADHFTRALALDQAIGRTDGLANNLGNLGSLYRDLGRLDLALDHQTRALALQRERGTRAGQANTLSNLGHIHLDSGHLDEALAHLSASLLLRREIGDQPGEAGSLDGLASVHCAAGRYGEARTHADAALELARDVGRRDFEAAALNTQGTIEAAQGAFAQAVELHSLALALARTVGYRQIEADAGVALARALLGAGDAAAARTVAAEALAFARANGFGAAERRAGSILADLDGDNGGIPPG</sequence>
<evidence type="ECO:0000256" key="1">
    <source>
        <dbReference type="ARBA" id="ARBA00005820"/>
    </source>
</evidence>
<dbReference type="SMART" id="SM01043">
    <property type="entry name" value="BTAD"/>
    <property type="match status" value="1"/>
</dbReference>
<dbReference type="InterPro" id="IPR027417">
    <property type="entry name" value="P-loop_NTPase"/>
</dbReference>